<sequence length="908" mass="103488">MKKLYRSVTYLIVTLFRSYFKFAIFLFLFFSIAKSYAQDFIITGQVKDSASKFLPSASISLLTADETIVKFSISDDKGKFKFIIPNKEIADLKWIGVSYSGYKSQRSKIIKAIQFYQFTLEVDHNMLQEVTVKTKPPISSLGDTIKYDVARFADKTDRSIGDVLKRMPGISVNDDDGTIYFNGKKISNLYIDGDDLMSGKYKLATDGINKDMIQSVDIIKNHQPINVLSEKIFSDATALNLVLKNPNSVKVSGNTNIGLGTSKQYDISVTPIILNRRIKAVDNVSVNNAGISYDYNTKPIGSANFISNISNELPKMDLSLGIKAPSELPQQSYYFNNSGIINLNNIVKTMKDMQFKLNLQALIDQNHGSFYGNTSNYTPKDTIFYVENQTFEKSPTKINGAFNLLINKKKYFFSNTSGINFTNEKQYGGMRFNNAAFNQQVDKNIVNLSNDINWIPSLGSKNIGELRWNLNYNKDNQHLNIDSGFYSQIPAQPADYDRVTQNMLLPTLASNFYINYKIPGKIVNQLFTAGYISEYQRLDTKLIFAKNDNLMPYAGDRGNNLRWYKNNFYVSMNYQVHYKKIRSFINLPVTYQNIHYYQDEYNVNSRNEKIFFSPDINVAYNLTNEQTLNSVFRIANTFGDLVGVYRGGILEDYRNFVSNEAALQEARKQTLGVIYNFQKTVKMFFANVGIDYNIKKATTLSNIQTTGDLQTTLNFPYENDVKEIVLKGGISKYLFKLRSNFSFQANYIRANSVSAINGAFFPYTNDVCSFNASLGKKFFDKVTITYAPILAWNNSRTEQQNNRNGFSVNGFHIEQLYALSLTPMAKLDIKIAARQSYSSLTGSSPVNYFFMDAGGVYKGIKRFDFGVNVYNLFNVKEFVLFNSNSYQTVINRFNLRGRVGMIRLNYYF</sequence>
<name>A0ABV3ZM63_9BACT</name>
<dbReference type="RefSeq" id="WP_369332370.1">
    <property type="nucleotide sequence ID" value="NZ_JAULBC010000011.1"/>
</dbReference>
<evidence type="ECO:0000313" key="2">
    <source>
        <dbReference type="Proteomes" id="UP001560573"/>
    </source>
</evidence>
<accession>A0ABV3ZM63</accession>
<dbReference type="EMBL" id="JAULBC010000011">
    <property type="protein sequence ID" value="MEX6690954.1"/>
    <property type="molecule type" value="Genomic_DNA"/>
</dbReference>
<comment type="caution">
    <text evidence="1">The sequence shown here is derived from an EMBL/GenBank/DDBJ whole genome shotgun (WGS) entry which is preliminary data.</text>
</comment>
<reference evidence="1 2" key="1">
    <citation type="submission" date="2023-07" db="EMBL/GenBank/DDBJ databases">
        <authorList>
            <person name="Lian W.-H."/>
        </authorList>
    </citation>
    <scope>NUCLEOTIDE SEQUENCE [LARGE SCALE GENOMIC DNA]</scope>
    <source>
        <strain evidence="1 2">SYSU DXS3180</strain>
    </source>
</reference>
<keyword evidence="2" id="KW-1185">Reference proteome</keyword>
<evidence type="ECO:0008006" key="3">
    <source>
        <dbReference type="Google" id="ProtNLM"/>
    </source>
</evidence>
<dbReference type="SUPFAM" id="SSF49464">
    <property type="entry name" value="Carboxypeptidase regulatory domain-like"/>
    <property type="match status" value="1"/>
</dbReference>
<protein>
    <recommendedName>
        <fullName evidence="3">TonB-dependent receptor</fullName>
    </recommendedName>
</protein>
<dbReference type="SUPFAM" id="SSF56935">
    <property type="entry name" value="Porins"/>
    <property type="match status" value="1"/>
</dbReference>
<dbReference type="InterPro" id="IPR008969">
    <property type="entry name" value="CarboxyPept-like_regulatory"/>
</dbReference>
<evidence type="ECO:0000313" key="1">
    <source>
        <dbReference type="EMBL" id="MEX6690954.1"/>
    </source>
</evidence>
<dbReference type="Proteomes" id="UP001560573">
    <property type="component" value="Unassembled WGS sequence"/>
</dbReference>
<organism evidence="1 2">
    <name type="scientific">Danxiaibacter flavus</name>
    <dbReference type="NCBI Taxonomy" id="3049108"/>
    <lineage>
        <taxon>Bacteria</taxon>
        <taxon>Pseudomonadati</taxon>
        <taxon>Bacteroidota</taxon>
        <taxon>Chitinophagia</taxon>
        <taxon>Chitinophagales</taxon>
        <taxon>Chitinophagaceae</taxon>
        <taxon>Danxiaibacter</taxon>
    </lineage>
</organism>
<gene>
    <name evidence="1" type="ORF">QTN47_25825</name>
</gene>
<proteinExistence type="predicted"/>